<evidence type="ECO:0000313" key="1">
    <source>
        <dbReference type="EMBL" id="TFH68627.1"/>
    </source>
</evidence>
<dbReference type="OrthoDB" id="5793379at2"/>
<reference evidence="1 2" key="1">
    <citation type="submission" date="2019-03" db="EMBL/GenBank/DDBJ databases">
        <title>Draft genome of Gammaproteobacteria bacterium LSUCC0057, a member of the SAR92 clade.</title>
        <authorList>
            <person name="Lanclos V.C."/>
            <person name="Doiron C."/>
            <person name="Henson M.W."/>
            <person name="Thrash J.C."/>
        </authorList>
    </citation>
    <scope>NUCLEOTIDE SEQUENCE [LARGE SCALE GENOMIC DNA]</scope>
    <source>
        <strain evidence="1 2">LSUCC0057</strain>
    </source>
</reference>
<gene>
    <name evidence="1" type="ORF">E3W66_01300</name>
</gene>
<name>A0A4Y8ULD8_9GAMM</name>
<dbReference type="Pfam" id="PF05834">
    <property type="entry name" value="Lycopene_cycl"/>
    <property type="match status" value="1"/>
</dbReference>
<sequence>MNSHNSPELQVDIAIIGGGNAGLSLARKLEGCRAVVVEPQTPAARNYSWSFWHNHQHQEPFAAAVRGCWHQWKIVDQHSEVVHNSDHYAYLSVNACDYLTQCESELASTVELVRAAASDVQAAGRGATFTAGGRSYRAQYAYDSRQSTPAEGALKQHFIGWEIKTKTAVKEPHIATLMDFRVDQSRGLHFIYALPFSSHRLLVESTMISTTLEESAWYTAAIERWLALQGIEVDELIRVERGVIAMSEQPTSAHLPAKIGIAGGAVRLSSGYAFTLIQQQVNQLYAGISRGDYTVPTVVTAKLAWMDALFNRVLLANPPLGVAMMVNTAKALDGNSFARFMLGKASLWEWCRVILAMPKRAFLRELVRC</sequence>
<accession>A0A4Y8ULD8</accession>
<dbReference type="SUPFAM" id="SSF51905">
    <property type="entry name" value="FAD/NAD(P)-binding domain"/>
    <property type="match status" value="1"/>
</dbReference>
<organism evidence="1 2">
    <name type="scientific">Gammaproteobacteria bacterium LSUCC0057</name>
    <dbReference type="NCBI Taxonomy" id="2559237"/>
    <lineage>
        <taxon>Bacteria</taxon>
        <taxon>Pseudomonadati</taxon>
        <taxon>Pseudomonadota</taxon>
        <taxon>Gammaproteobacteria</taxon>
        <taxon>Cellvibrionales</taxon>
        <taxon>Porticoccaceae</taxon>
        <taxon>SAR92 clade</taxon>
    </lineage>
</organism>
<evidence type="ECO:0000313" key="2">
    <source>
        <dbReference type="Proteomes" id="UP000298133"/>
    </source>
</evidence>
<proteinExistence type="predicted"/>
<dbReference type="InterPro" id="IPR036188">
    <property type="entry name" value="FAD/NAD-bd_sf"/>
</dbReference>
<dbReference type="Proteomes" id="UP000298133">
    <property type="component" value="Unassembled WGS sequence"/>
</dbReference>
<comment type="caution">
    <text evidence="1">The sequence shown here is derived from an EMBL/GenBank/DDBJ whole genome shotgun (WGS) entry which is preliminary data.</text>
</comment>
<dbReference type="EMBL" id="SPIA01000001">
    <property type="protein sequence ID" value="TFH68627.1"/>
    <property type="molecule type" value="Genomic_DNA"/>
</dbReference>
<keyword evidence="2" id="KW-1185">Reference proteome</keyword>
<protein>
    <submittedName>
        <fullName evidence="1">Lycopene cyclase</fullName>
    </submittedName>
</protein>
<dbReference type="AlphaFoldDB" id="A0A4Y8ULD8"/>